<evidence type="ECO:0000313" key="4">
    <source>
        <dbReference type="EMBL" id="MCW6037377.1"/>
    </source>
</evidence>
<dbReference type="InterPro" id="IPR011042">
    <property type="entry name" value="6-blade_b-propeller_TolB-like"/>
</dbReference>
<evidence type="ECO:0000313" key="5">
    <source>
        <dbReference type="Proteomes" id="UP001526426"/>
    </source>
</evidence>
<dbReference type="Proteomes" id="UP001526426">
    <property type="component" value="Unassembled WGS sequence"/>
</dbReference>
<keyword evidence="2" id="KW-0645">Protease</keyword>
<accession>A0ABT3L880</accession>
<organism evidence="4 5">
    <name type="scientific">Spirulina subsalsa FACHB-351</name>
    <dbReference type="NCBI Taxonomy" id="234711"/>
    <lineage>
        <taxon>Bacteria</taxon>
        <taxon>Bacillati</taxon>
        <taxon>Cyanobacteriota</taxon>
        <taxon>Cyanophyceae</taxon>
        <taxon>Spirulinales</taxon>
        <taxon>Spirulinaceae</taxon>
        <taxon>Spirulina</taxon>
    </lineage>
</organism>
<keyword evidence="2" id="KW-0720">Serine protease</keyword>
<protein>
    <submittedName>
        <fullName evidence="4">S9 family peptidase</fullName>
    </submittedName>
</protein>
<dbReference type="Pfam" id="PF00326">
    <property type="entry name" value="Peptidase_S9"/>
    <property type="match status" value="1"/>
</dbReference>
<feature type="domain" description="Peptidase S9 prolyl oligopeptidase catalytic" evidence="3">
    <location>
        <begin position="450"/>
        <end position="662"/>
    </location>
</feature>
<dbReference type="RefSeq" id="WP_265265232.1">
    <property type="nucleotide sequence ID" value="NZ_JAIHOM010000068.1"/>
</dbReference>
<dbReference type="Pfam" id="PF07676">
    <property type="entry name" value="PD40"/>
    <property type="match status" value="1"/>
</dbReference>
<dbReference type="InterPro" id="IPR011659">
    <property type="entry name" value="WD40"/>
</dbReference>
<comment type="caution">
    <text evidence="4">The sequence shown here is derived from an EMBL/GenBank/DDBJ whole genome shotgun (WGS) entry which is preliminary data.</text>
</comment>
<dbReference type="InterPro" id="IPR029058">
    <property type="entry name" value="AB_hydrolase_fold"/>
</dbReference>
<dbReference type="Gene3D" id="3.40.50.1820">
    <property type="entry name" value="alpha/beta hydrolase"/>
    <property type="match status" value="1"/>
</dbReference>
<dbReference type="PANTHER" id="PTHR42776">
    <property type="entry name" value="SERINE PEPTIDASE S9 FAMILY MEMBER"/>
    <property type="match status" value="1"/>
</dbReference>
<evidence type="ECO:0000256" key="2">
    <source>
        <dbReference type="ARBA" id="ARBA00022825"/>
    </source>
</evidence>
<proteinExistence type="predicted"/>
<evidence type="ECO:0000256" key="1">
    <source>
        <dbReference type="ARBA" id="ARBA00022801"/>
    </source>
</evidence>
<dbReference type="SUPFAM" id="SSF53474">
    <property type="entry name" value="alpha/beta-Hydrolases"/>
    <property type="match status" value="1"/>
</dbReference>
<dbReference type="Gene3D" id="2.120.10.30">
    <property type="entry name" value="TolB, C-terminal domain"/>
    <property type="match status" value="1"/>
</dbReference>
<sequence length="705" mass="80067">MKQYLKNNFATLLILGGLLQNNGVLAHEIFTRSLETHSFSHFPLTVNDSEQAAVLIDHEHFFGEPALSDLTLSPDGQYLAFRKPWQGVSNLWVKPLDAPFTEAYRVTESDRPIASYFWSKDGQTILYLQDQAGNENFQIYAISPHTLTPSRQLTPPTDVRALILATPQATPHQIIIGLNQRDPRYHDVYQLDITTGKKHRLRENDQTIVDWITDHTGNLRLAVRRTPNGDTEILRVDPHHFTPLYRCNFQETCSVLRFHPNGEQVYVISNRGEHLDKTRLILLDLNRKSYQLIHQDPQKSVDFGFALFAAEDERLLATYYEGDRWRVYPQDPQFAQDITLLQTLLPPGDIFFQSATTDDRLQIITLRSDINPGSVYLFNRQTRTIQHLYNLRPHLSPQDLAPMHSFRYTARDNLEIPAYLTLPGNKPPHNLPLVVFPHGGPWARDSWGYNPYVQFLANRGYAVFQPNFRGSTGYGKAFLNAGNQQWGTGAMQHDITDGVEYLIEQGIADPERIAIFGISYGGFAALAGLAFTPHLYQAGISYVGISNIVTFLENIPPYWKPFQKFLTLRVGDPNDPQDKQRLQQQSPLFAVEHIQSPLLVIQGANDPRVRATESHQIVIALRDLGQEVEYLLAPDEGHGFTQSINRLAVAVAIERFLAHHLGGPYQETLPPALQTRLQELTIDVDQITIPIEPKEWGYGLVPLNK</sequence>
<dbReference type="SUPFAM" id="SSF82171">
    <property type="entry name" value="DPP6 N-terminal domain-like"/>
    <property type="match status" value="1"/>
</dbReference>
<dbReference type="EMBL" id="JAIHOM010000068">
    <property type="protein sequence ID" value="MCW6037377.1"/>
    <property type="molecule type" value="Genomic_DNA"/>
</dbReference>
<gene>
    <name evidence="4" type="ORF">K4A83_14000</name>
</gene>
<reference evidence="4 5" key="1">
    <citation type="submission" date="2021-08" db="EMBL/GenBank/DDBJ databases">
        <title>Draft genome sequence of Spirulina subsalsa with high tolerance to salinity and hype-accumulation of phycocyanin.</title>
        <authorList>
            <person name="Pei H."/>
            <person name="Jiang L."/>
        </authorList>
    </citation>
    <scope>NUCLEOTIDE SEQUENCE [LARGE SCALE GENOMIC DNA]</scope>
    <source>
        <strain evidence="4 5">FACHB-351</strain>
    </source>
</reference>
<dbReference type="PANTHER" id="PTHR42776:SF27">
    <property type="entry name" value="DIPEPTIDYL PEPTIDASE FAMILY MEMBER 6"/>
    <property type="match status" value="1"/>
</dbReference>
<keyword evidence="5" id="KW-1185">Reference proteome</keyword>
<name>A0ABT3L880_9CYAN</name>
<dbReference type="InterPro" id="IPR001375">
    <property type="entry name" value="Peptidase_S9_cat"/>
</dbReference>
<evidence type="ECO:0000259" key="3">
    <source>
        <dbReference type="Pfam" id="PF00326"/>
    </source>
</evidence>
<keyword evidence="1" id="KW-0378">Hydrolase</keyword>